<reference evidence="13 14" key="1">
    <citation type="submission" date="2019-10" db="EMBL/GenBank/DDBJ databases">
        <title>New genus of Silvanigrellaceae.</title>
        <authorList>
            <person name="Pitt A."/>
            <person name="Hahn M.W."/>
        </authorList>
    </citation>
    <scope>NUCLEOTIDE SEQUENCE [LARGE SCALE GENOMIC DNA]</scope>
    <source>
        <strain evidence="13 14">33A1-SZDP</strain>
    </source>
</reference>
<comment type="caution">
    <text evidence="13">The sequence shown here is derived from an EMBL/GenBank/DDBJ whole genome shotgun (WGS) entry which is preliminary data.</text>
</comment>
<feature type="transmembrane region" description="Helical" evidence="11">
    <location>
        <begin position="527"/>
        <end position="547"/>
    </location>
</feature>
<evidence type="ECO:0000256" key="9">
    <source>
        <dbReference type="ARBA" id="ARBA00023049"/>
    </source>
</evidence>
<evidence type="ECO:0000256" key="4">
    <source>
        <dbReference type="ARBA" id="ARBA00022670"/>
    </source>
</evidence>
<dbReference type="RefSeq" id="WP_152211266.1">
    <property type="nucleotide sequence ID" value="NZ_WFLN01000004.1"/>
</dbReference>
<dbReference type="GO" id="GO:0006508">
    <property type="term" value="P:proteolysis"/>
    <property type="evidence" value="ECO:0007669"/>
    <property type="project" value="UniProtKB-KW"/>
</dbReference>
<keyword evidence="14" id="KW-1185">Reference proteome</keyword>
<feature type="domain" description="PDZ" evidence="12">
    <location>
        <begin position="119"/>
        <end position="188"/>
    </location>
</feature>
<gene>
    <name evidence="13" type="primary">rseP</name>
    <name evidence="13" type="ORF">GCL57_00340</name>
</gene>
<sequence>MEVLQAIFSNTIIAFILLIGIVVFVHELGHFIAGKIFGIQVEEFSIGFGPKAFSIKKGTTDYRINWFPLGGYVRFYGADIEENIPIEHREKSILHAKVYKRAIVSFAGPLANFVLSFVLLTGMSISGIPQELPIISVLPNSVAERSGFVTGDKILSIDDKEISSWVQLSTIITKNAEKNLNIIIERDGKQRNIEIIPRKEEVETIFGNKQTVGRIGIVNSFNSSNIVVLKGSFFESLGLKTGDKILFINEKKTEYLFEVINEIQRVSNTLSEYELARNVQNNYYENLNTNIHIEIERIIDNSKLTAKNVKLNINLNDKNIKSWSSLFLQTHKSVNLTWNKDLLSTDQTISQFSTIAKGNKLISTQDAWKNCGIKAGDTLYSVENYGRILSLSQFYIWLDTTAKSFVSNVNKTNISDLKLSVIRANGSMALLNCKIPLRDGFDHLNREQLFLDFPLNFMTQNKALKPVLLKAQTVTDAFNRGFHSMLNQMTLTFTGIKMLLTGSIPLSNLGGPIAIAGVAGDAAKGGFMTFIFTMAFISINVGMMNLLPFPALDGGSLLLHAVEAAYGKPLPKSVQLGVQRAGVLILLGLFVVVFYNDILRLIRF</sequence>
<dbReference type="GO" id="GO:0016020">
    <property type="term" value="C:membrane"/>
    <property type="evidence" value="ECO:0007669"/>
    <property type="project" value="UniProtKB-SubCell"/>
</dbReference>
<dbReference type="Pfam" id="PF02163">
    <property type="entry name" value="Peptidase_M50"/>
    <property type="match status" value="1"/>
</dbReference>
<dbReference type="SMART" id="SM00228">
    <property type="entry name" value="PDZ"/>
    <property type="match status" value="1"/>
</dbReference>
<comment type="subcellular location">
    <subcellularLocation>
        <location evidence="2">Membrane</location>
        <topology evidence="2">Multi-pass membrane protein</topology>
    </subcellularLocation>
</comment>
<keyword evidence="8 11" id="KW-1133">Transmembrane helix</keyword>
<dbReference type="GO" id="GO:0004222">
    <property type="term" value="F:metalloendopeptidase activity"/>
    <property type="evidence" value="ECO:0007669"/>
    <property type="project" value="InterPro"/>
</dbReference>
<keyword evidence="7" id="KW-0862">Zinc</keyword>
<dbReference type="InterPro" id="IPR008915">
    <property type="entry name" value="Peptidase_M50"/>
</dbReference>
<name>A0A833JGU4_9BACT</name>
<dbReference type="EMBL" id="WFLN01000004">
    <property type="protein sequence ID" value="KAB8033178.1"/>
    <property type="molecule type" value="Genomic_DNA"/>
</dbReference>
<evidence type="ECO:0000259" key="12">
    <source>
        <dbReference type="SMART" id="SM00228"/>
    </source>
</evidence>
<evidence type="ECO:0000256" key="2">
    <source>
        <dbReference type="ARBA" id="ARBA00004141"/>
    </source>
</evidence>
<feature type="transmembrane region" description="Helical" evidence="11">
    <location>
        <begin position="498"/>
        <end position="520"/>
    </location>
</feature>
<evidence type="ECO:0000256" key="7">
    <source>
        <dbReference type="ARBA" id="ARBA00022833"/>
    </source>
</evidence>
<dbReference type="CDD" id="cd23081">
    <property type="entry name" value="cpPDZ_EcRseP-like"/>
    <property type="match status" value="1"/>
</dbReference>
<organism evidence="13 14">
    <name type="scientific">Fluviispira multicolorata</name>
    <dbReference type="NCBI Taxonomy" id="2654512"/>
    <lineage>
        <taxon>Bacteria</taxon>
        <taxon>Pseudomonadati</taxon>
        <taxon>Bdellovibrionota</taxon>
        <taxon>Oligoflexia</taxon>
        <taxon>Silvanigrellales</taxon>
        <taxon>Silvanigrellaceae</taxon>
        <taxon>Fluviispira</taxon>
    </lineage>
</organism>
<evidence type="ECO:0000256" key="3">
    <source>
        <dbReference type="ARBA" id="ARBA00007931"/>
    </source>
</evidence>
<evidence type="ECO:0000256" key="5">
    <source>
        <dbReference type="ARBA" id="ARBA00022692"/>
    </source>
</evidence>
<keyword evidence="6" id="KW-0378">Hydrolase</keyword>
<dbReference type="InterPro" id="IPR004387">
    <property type="entry name" value="Pept_M50_Zn"/>
</dbReference>
<evidence type="ECO:0000256" key="1">
    <source>
        <dbReference type="ARBA" id="ARBA00001947"/>
    </source>
</evidence>
<dbReference type="PANTHER" id="PTHR42837:SF2">
    <property type="entry name" value="MEMBRANE METALLOPROTEASE ARASP2, CHLOROPLASTIC-RELATED"/>
    <property type="match status" value="1"/>
</dbReference>
<keyword evidence="4 13" id="KW-0645">Protease</keyword>
<dbReference type="SUPFAM" id="SSF50156">
    <property type="entry name" value="PDZ domain-like"/>
    <property type="match status" value="1"/>
</dbReference>
<comment type="similarity">
    <text evidence="3">Belongs to the peptidase M50B family.</text>
</comment>
<feature type="transmembrane region" description="Helical" evidence="11">
    <location>
        <begin position="102"/>
        <end position="125"/>
    </location>
</feature>
<dbReference type="AlphaFoldDB" id="A0A833JGU4"/>
<dbReference type="InterPro" id="IPR036034">
    <property type="entry name" value="PDZ_sf"/>
</dbReference>
<feature type="transmembrane region" description="Helical" evidence="11">
    <location>
        <begin position="6"/>
        <end position="25"/>
    </location>
</feature>
<comment type="cofactor">
    <cofactor evidence="1">
        <name>Zn(2+)</name>
        <dbReference type="ChEBI" id="CHEBI:29105"/>
    </cofactor>
</comment>
<evidence type="ECO:0000256" key="8">
    <source>
        <dbReference type="ARBA" id="ARBA00022989"/>
    </source>
</evidence>
<dbReference type="PANTHER" id="PTHR42837">
    <property type="entry name" value="REGULATOR OF SIGMA-E PROTEASE RSEP"/>
    <property type="match status" value="1"/>
</dbReference>
<evidence type="ECO:0000256" key="6">
    <source>
        <dbReference type="ARBA" id="ARBA00022801"/>
    </source>
</evidence>
<evidence type="ECO:0000256" key="11">
    <source>
        <dbReference type="SAM" id="Phobius"/>
    </source>
</evidence>
<dbReference type="InterPro" id="IPR041489">
    <property type="entry name" value="PDZ_6"/>
</dbReference>
<dbReference type="Pfam" id="PF17820">
    <property type="entry name" value="PDZ_6"/>
    <property type="match status" value="1"/>
</dbReference>
<evidence type="ECO:0000313" key="13">
    <source>
        <dbReference type="EMBL" id="KAB8033178.1"/>
    </source>
</evidence>
<keyword evidence="10 11" id="KW-0472">Membrane</keyword>
<dbReference type="InterPro" id="IPR001478">
    <property type="entry name" value="PDZ"/>
</dbReference>
<protein>
    <submittedName>
        <fullName evidence="13">RIP metalloprotease RseP</fullName>
    </submittedName>
</protein>
<evidence type="ECO:0000313" key="14">
    <source>
        <dbReference type="Proteomes" id="UP000442694"/>
    </source>
</evidence>
<dbReference type="NCBIfam" id="TIGR00054">
    <property type="entry name" value="RIP metalloprotease RseP"/>
    <property type="match status" value="1"/>
</dbReference>
<proteinExistence type="inferred from homology"/>
<dbReference type="Proteomes" id="UP000442694">
    <property type="component" value="Unassembled WGS sequence"/>
</dbReference>
<accession>A0A833JGU4</accession>
<feature type="transmembrane region" description="Helical" evidence="11">
    <location>
        <begin position="577"/>
        <end position="595"/>
    </location>
</feature>
<evidence type="ECO:0000256" key="10">
    <source>
        <dbReference type="ARBA" id="ARBA00023136"/>
    </source>
</evidence>
<dbReference type="Gene3D" id="2.30.42.10">
    <property type="match status" value="2"/>
</dbReference>
<keyword evidence="5 11" id="KW-0812">Transmembrane</keyword>
<keyword evidence="9 13" id="KW-0482">Metalloprotease</keyword>
<dbReference type="CDD" id="cd06163">
    <property type="entry name" value="S2P-M50_PDZ_RseP-like"/>
    <property type="match status" value="1"/>
</dbReference>